<dbReference type="AlphaFoldDB" id="A0A7S3ME28"/>
<evidence type="ECO:0000313" key="1">
    <source>
        <dbReference type="EMBL" id="CAE0298403.1"/>
    </source>
</evidence>
<dbReference type="EMBL" id="HBIC01053142">
    <property type="protein sequence ID" value="CAE0298403.1"/>
    <property type="molecule type" value="Transcribed_RNA"/>
</dbReference>
<sequence>MSALHLPISLPTHAAAQIQHLLIKIAKALTHAATSGVPMTHSDLLAALESGTAEKYAELRIQNSFKVPPLEAFQAHRAQLTPSTTSLPHGKATLTMPVDTMTAEVLNTLDFNGLPDSPELQDAYSALFDSFSYLPSLHLRHISESQLEMFFSKLLDANKEAYLRQKAFRLSAPSPSNSDKPAAIRTALRTAVKSLVLCGLTQQSAKALHGSTVVHAIQHELGIKVSFDVTLGRK</sequence>
<accession>A0A7S3ME28</accession>
<protein>
    <submittedName>
        <fullName evidence="1">Uncharacterized protein</fullName>
    </submittedName>
</protein>
<organism evidence="1">
    <name type="scientific">Spumella elongata</name>
    <dbReference type="NCBI Taxonomy" id="89044"/>
    <lineage>
        <taxon>Eukaryota</taxon>
        <taxon>Sar</taxon>
        <taxon>Stramenopiles</taxon>
        <taxon>Ochrophyta</taxon>
        <taxon>Chrysophyceae</taxon>
        <taxon>Chromulinales</taxon>
        <taxon>Chromulinaceae</taxon>
        <taxon>Spumella</taxon>
    </lineage>
</organism>
<name>A0A7S3ME28_9STRA</name>
<gene>
    <name evidence="1" type="ORF">SELO1098_LOCUS27257</name>
</gene>
<reference evidence="1" key="1">
    <citation type="submission" date="2021-01" db="EMBL/GenBank/DDBJ databases">
        <authorList>
            <person name="Corre E."/>
            <person name="Pelletier E."/>
            <person name="Niang G."/>
            <person name="Scheremetjew M."/>
            <person name="Finn R."/>
            <person name="Kale V."/>
            <person name="Holt S."/>
            <person name="Cochrane G."/>
            <person name="Meng A."/>
            <person name="Brown T."/>
            <person name="Cohen L."/>
        </authorList>
    </citation>
    <scope>NUCLEOTIDE SEQUENCE</scope>
    <source>
        <strain evidence="1">CCAP 955/1</strain>
    </source>
</reference>
<proteinExistence type="predicted"/>